<protein>
    <submittedName>
        <fullName evidence="4">SDR family oxidoreductase</fullName>
    </submittedName>
</protein>
<accession>A0A7W4H4C3</accession>
<evidence type="ECO:0000313" key="5">
    <source>
        <dbReference type="Proteomes" id="UP000581189"/>
    </source>
</evidence>
<keyword evidence="5" id="KW-1185">Reference proteome</keyword>
<dbReference type="CDD" id="cd05233">
    <property type="entry name" value="SDR_c"/>
    <property type="match status" value="1"/>
</dbReference>
<evidence type="ECO:0000256" key="1">
    <source>
        <dbReference type="ARBA" id="ARBA00006484"/>
    </source>
</evidence>
<keyword evidence="2" id="KW-0560">Oxidoreductase</keyword>
<comment type="caution">
    <text evidence="4">The sequence shown here is derived from an EMBL/GenBank/DDBJ whole genome shotgun (WGS) entry which is preliminary data.</text>
</comment>
<dbReference type="InterPro" id="IPR002347">
    <property type="entry name" value="SDR_fam"/>
</dbReference>
<evidence type="ECO:0000256" key="2">
    <source>
        <dbReference type="ARBA" id="ARBA00023002"/>
    </source>
</evidence>
<gene>
    <name evidence="4" type="ORF">H3H45_14815</name>
</gene>
<name>A0A7W4H4C3_9GAMM</name>
<reference evidence="4 5" key="1">
    <citation type="submission" date="2020-08" db="EMBL/GenBank/DDBJ databases">
        <authorList>
            <person name="Kim C.M."/>
        </authorList>
    </citation>
    <scope>NUCLEOTIDE SEQUENCE [LARGE SCALE GENOMIC DNA]</scope>
    <source>
        <strain evidence="4 5">SR9</strain>
    </source>
</reference>
<dbReference type="EMBL" id="JACJFN010000003">
    <property type="protein sequence ID" value="MBB1520523.1"/>
    <property type="molecule type" value="Genomic_DNA"/>
</dbReference>
<dbReference type="SUPFAM" id="SSF51735">
    <property type="entry name" value="NAD(P)-binding Rossmann-fold domains"/>
    <property type="match status" value="1"/>
</dbReference>
<dbReference type="RefSeq" id="WP_182834502.1">
    <property type="nucleotide sequence ID" value="NZ_JACJFN010000003.1"/>
</dbReference>
<dbReference type="Proteomes" id="UP000581189">
    <property type="component" value="Unassembled WGS sequence"/>
</dbReference>
<dbReference type="PRINTS" id="PR00081">
    <property type="entry name" value="GDHRDH"/>
</dbReference>
<evidence type="ECO:0000256" key="3">
    <source>
        <dbReference type="RuleBase" id="RU000363"/>
    </source>
</evidence>
<organism evidence="4 5">
    <name type="scientific">Aquipseudomonas guryensis</name>
    <dbReference type="NCBI Taxonomy" id="2759165"/>
    <lineage>
        <taxon>Bacteria</taxon>
        <taxon>Pseudomonadati</taxon>
        <taxon>Pseudomonadota</taxon>
        <taxon>Gammaproteobacteria</taxon>
        <taxon>Pseudomonadales</taxon>
        <taxon>Pseudomonadaceae</taxon>
        <taxon>Aquipseudomonas</taxon>
    </lineage>
</organism>
<dbReference type="PRINTS" id="PR00080">
    <property type="entry name" value="SDRFAMILY"/>
</dbReference>
<dbReference type="PANTHER" id="PTHR43669:SF3">
    <property type="entry name" value="ALCOHOL DEHYDROGENASE, PUTATIVE (AFU_ORTHOLOGUE AFUA_3G03445)-RELATED"/>
    <property type="match status" value="1"/>
</dbReference>
<comment type="similarity">
    <text evidence="1 3">Belongs to the short-chain dehydrogenases/reductases (SDR) family.</text>
</comment>
<proteinExistence type="inferred from homology"/>
<dbReference type="InterPro" id="IPR036291">
    <property type="entry name" value="NAD(P)-bd_dom_sf"/>
</dbReference>
<dbReference type="Gene3D" id="3.40.50.720">
    <property type="entry name" value="NAD(P)-binding Rossmann-like Domain"/>
    <property type="match status" value="1"/>
</dbReference>
<dbReference type="GO" id="GO:0016491">
    <property type="term" value="F:oxidoreductase activity"/>
    <property type="evidence" value="ECO:0007669"/>
    <property type="project" value="UniProtKB-KW"/>
</dbReference>
<dbReference type="AlphaFoldDB" id="A0A7W4H4C3"/>
<sequence>MNEVVVITGAAGGIGQAICAKLIQRGMRLVLVDIHAERLAQVAARLGEQATPFAADLTDHSALQRLMETVEEKFGRIDILINNAAITTVEPFDTRSVESIVGELNINLISPLVLTRLAIPLLQRSADARVVTTVSIGGIFPMPESPIYSASKFGLRGAMLSIGLDLQAKGIKVGSILPAATETPMLQKEAIDGGNALQFMDPPQQPEDVAEQVLLMLDKPCLERTPKASESWISSLAMLFPNLLPRSIRVFKKRGEKGMQRYLESLGERGLAQRVDGRWELK</sequence>
<dbReference type="Pfam" id="PF00106">
    <property type="entry name" value="adh_short"/>
    <property type="match status" value="1"/>
</dbReference>
<evidence type="ECO:0000313" key="4">
    <source>
        <dbReference type="EMBL" id="MBB1520523.1"/>
    </source>
</evidence>
<dbReference type="PANTHER" id="PTHR43669">
    <property type="entry name" value="5-KETO-D-GLUCONATE 5-REDUCTASE"/>
    <property type="match status" value="1"/>
</dbReference>